<evidence type="ECO:0000259" key="4">
    <source>
        <dbReference type="PROSITE" id="PS50837"/>
    </source>
</evidence>
<name>A0A2B4RBM4_STYPI</name>
<proteinExistence type="predicted"/>
<dbReference type="Proteomes" id="UP000225706">
    <property type="component" value="Unassembled WGS sequence"/>
</dbReference>
<accession>A0A2B4RBM4</accession>
<dbReference type="PANTHER" id="PTHR47189:SF1">
    <property type="entry name" value="MHC CLASS II TRANSACTIVATOR"/>
    <property type="match status" value="1"/>
</dbReference>
<keyword evidence="6" id="KW-1185">Reference proteome</keyword>
<evidence type="ECO:0000256" key="2">
    <source>
        <dbReference type="ARBA" id="ARBA00022737"/>
    </source>
</evidence>
<sequence>MEIISILLRALKDDRFMKNSNFLTAHLNSSHGNSQNASTSIGLKPEPQQQEEETEHETNILHRPSEYEQLLKVPLQEFIENTKTKILKDTRRPPQLRSPFSSTPGEGHPAKHLTLDQIYTNLVVVPERAKYNFTGDRREKLEVYARSGKKNTAPSGPEDILNHENKKVLIVGRPGIGKTLCCTKILRDWAFKKVFHKSSDTKIHFDAAFFIKFRAFNAANDLSLRELLTLSEHSPSDHLNDAVWNYILENPKKFLLIFDGIDEFKHNSKIGDENYDPQFRDLVDEKMPVYALYEKLATGKLLDGAAVLTTTRPTAMPCIEKIPFDKVYEILGFSSTQVKDYVTKFGEEDKDVGKTLWRHIGGDPPENHLQMIGILLINYYHRRRRYHY</sequence>
<dbReference type="GO" id="GO:0045944">
    <property type="term" value="P:positive regulation of transcription by RNA polymerase II"/>
    <property type="evidence" value="ECO:0007669"/>
    <property type="project" value="TreeGrafter"/>
</dbReference>
<evidence type="ECO:0000313" key="5">
    <source>
        <dbReference type="EMBL" id="PFX15754.1"/>
    </source>
</evidence>
<dbReference type="PANTHER" id="PTHR47189">
    <property type="entry name" value="MHC CLASS II TRANSACTIVATOR"/>
    <property type="match status" value="1"/>
</dbReference>
<evidence type="ECO:0000256" key="3">
    <source>
        <dbReference type="SAM" id="MobiDB-lite"/>
    </source>
</evidence>
<organism evidence="5 6">
    <name type="scientific">Stylophora pistillata</name>
    <name type="common">Smooth cauliflower coral</name>
    <dbReference type="NCBI Taxonomy" id="50429"/>
    <lineage>
        <taxon>Eukaryota</taxon>
        <taxon>Metazoa</taxon>
        <taxon>Cnidaria</taxon>
        <taxon>Anthozoa</taxon>
        <taxon>Hexacorallia</taxon>
        <taxon>Scleractinia</taxon>
        <taxon>Astrocoeniina</taxon>
        <taxon>Pocilloporidae</taxon>
        <taxon>Stylophora</taxon>
    </lineage>
</organism>
<dbReference type="SUPFAM" id="SSF52540">
    <property type="entry name" value="P-loop containing nucleoside triphosphate hydrolases"/>
    <property type="match status" value="1"/>
</dbReference>
<dbReference type="InterPro" id="IPR007111">
    <property type="entry name" value="NACHT_NTPase"/>
</dbReference>
<gene>
    <name evidence="5" type="primary">NLRP12</name>
    <name evidence="5" type="ORF">AWC38_SpisGene20012</name>
</gene>
<feature type="region of interest" description="Disordered" evidence="3">
    <location>
        <begin position="28"/>
        <end position="62"/>
    </location>
</feature>
<dbReference type="AlphaFoldDB" id="A0A2B4RBM4"/>
<dbReference type="EMBL" id="LSMT01000614">
    <property type="protein sequence ID" value="PFX15754.1"/>
    <property type="molecule type" value="Genomic_DNA"/>
</dbReference>
<feature type="compositionally biased region" description="Polar residues" evidence="3">
    <location>
        <begin position="28"/>
        <end position="41"/>
    </location>
</feature>
<evidence type="ECO:0000313" key="6">
    <source>
        <dbReference type="Proteomes" id="UP000225706"/>
    </source>
</evidence>
<comment type="caution">
    <text evidence="5">The sequence shown here is derived from an EMBL/GenBank/DDBJ whole genome shotgun (WGS) entry which is preliminary data.</text>
</comment>
<feature type="domain" description="NACHT" evidence="4">
    <location>
        <begin position="166"/>
        <end position="315"/>
    </location>
</feature>
<feature type="region of interest" description="Disordered" evidence="3">
    <location>
        <begin position="92"/>
        <end position="111"/>
    </location>
</feature>
<dbReference type="Gene3D" id="3.40.50.300">
    <property type="entry name" value="P-loop containing nucleotide triphosphate hydrolases"/>
    <property type="match status" value="1"/>
</dbReference>
<dbReference type="Pfam" id="PF05729">
    <property type="entry name" value="NACHT"/>
    <property type="match status" value="1"/>
</dbReference>
<evidence type="ECO:0000256" key="1">
    <source>
        <dbReference type="ARBA" id="ARBA00022614"/>
    </source>
</evidence>
<dbReference type="OrthoDB" id="5971823at2759"/>
<keyword evidence="1" id="KW-0433">Leucine-rich repeat</keyword>
<protein>
    <submittedName>
        <fullName evidence="5">NACHT, LRR and PYD domains-containing protein 12</fullName>
    </submittedName>
</protein>
<reference evidence="6" key="1">
    <citation type="journal article" date="2017" name="bioRxiv">
        <title>Comparative analysis of the genomes of Stylophora pistillata and Acropora digitifera provides evidence for extensive differences between species of corals.</title>
        <authorList>
            <person name="Voolstra C.R."/>
            <person name="Li Y."/>
            <person name="Liew Y.J."/>
            <person name="Baumgarten S."/>
            <person name="Zoccola D."/>
            <person name="Flot J.-F."/>
            <person name="Tambutte S."/>
            <person name="Allemand D."/>
            <person name="Aranda M."/>
        </authorList>
    </citation>
    <scope>NUCLEOTIDE SEQUENCE [LARGE SCALE GENOMIC DNA]</scope>
</reference>
<dbReference type="InterPro" id="IPR027417">
    <property type="entry name" value="P-loop_NTPase"/>
</dbReference>
<dbReference type="GO" id="GO:0045345">
    <property type="term" value="P:positive regulation of MHC class I biosynthetic process"/>
    <property type="evidence" value="ECO:0007669"/>
    <property type="project" value="TreeGrafter"/>
</dbReference>
<keyword evidence="2" id="KW-0677">Repeat</keyword>
<dbReference type="GO" id="GO:0045348">
    <property type="term" value="P:positive regulation of MHC class II biosynthetic process"/>
    <property type="evidence" value="ECO:0007669"/>
    <property type="project" value="TreeGrafter"/>
</dbReference>
<dbReference type="PROSITE" id="PS50837">
    <property type="entry name" value="NACHT"/>
    <property type="match status" value="1"/>
</dbReference>